<name>A0A3P6RPR9_ANISI</name>
<keyword evidence="3" id="KW-0325">Glycoprotein</keyword>
<protein>
    <submittedName>
        <fullName evidence="4">Uncharacterized protein</fullName>
    </submittedName>
</protein>
<keyword evidence="1" id="KW-0732">Signal</keyword>
<evidence type="ECO:0000256" key="3">
    <source>
        <dbReference type="ARBA" id="ARBA00023180"/>
    </source>
</evidence>
<gene>
    <name evidence="4" type="ORF">ASIM_LOCUS18605</name>
</gene>
<dbReference type="GO" id="GO:0016020">
    <property type="term" value="C:membrane"/>
    <property type="evidence" value="ECO:0007669"/>
    <property type="project" value="TreeGrafter"/>
</dbReference>
<dbReference type="PANTHER" id="PTHR47653">
    <property type="entry name" value="PROTEIN BARK BEETLE"/>
    <property type="match status" value="1"/>
</dbReference>
<dbReference type="InterPro" id="IPR053243">
    <property type="entry name" value="SJ_maturation_regulator"/>
</dbReference>
<reference evidence="4 5" key="1">
    <citation type="submission" date="2018-11" db="EMBL/GenBank/DDBJ databases">
        <authorList>
            <consortium name="Pathogen Informatics"/>
        </authorList>
    </citation>
    <scope>NUCLEOTIDE SEQUENCE [LARGE SCALE GENOMIC DNA]</scope>
</reference>
<accession>A0A3P6RPR9</accession>
<dbReference type="GO" id="GO:0045217">
    <property type="term" value="P:cell-cell junction maintenance"/>
    <property type="evidence" value="ECO:0007669"/>
    <property type="project" value="TreeGrafter"/>
</dbReference>
<dbReference type="Proteomes" id="UP000267096">
    <property type="component" value="Unassembled WGS sequence"/>
</dbReference>
<evidence type="ECO:0000313" key="5">
    <source>
        <dbReference type="Proteomes" id="UP000267096"/>
    </source>
</evidence>
<dbReference type="AlphaFoldDB" id="A0A3P6RPR9"/>
<dbReference type="EMBL" id="UYRR01035776">
    <property type="protein sequence ID" value="VDK65482.1"/>
    <property type="molecule type" value="Genomic_DNA"/>
</dbReference>
<sequence length="461" mass="51907">MLENLKVNLYNGSRVDLGRADAISVYSDDSFTELLHRFTPSTKDFSLSVQSNSKLTIHVRASAADGEYGFLAEIVVLPSVPQRNPVEEIVLHQSRIEENDRGAISYRNTGEMGPNIIWAQLRSTSITHNIGGLLVTSETSSAVARLVIVIRDSALMHNSNSTTLALLGNNYQKATLLNNLISRNYALYQDIVFIRGISTNFTHNLFSNNTGLHIVDTQPYSSLSTESQAFYNNWFYDNIALGHGHQYMEDYGFQPENLLDDYSRRPKRQVLDQDGVSFDWWTHVGGDTQRYRSTVFAGTSRQTYRMNSFNNPLNPYELTTAPVTNFDAGVIDARENYWGYPGTIGVASGKIRDGLDYDYLIRVDYQPVLESNTSLIDGDCPAGWFAAGYDEFRSCFLYVGAAATYTSAVKFCEEMDAFVPFLRADDGRQTELAQKVNEITKISTVDGDRFNSYPVREYLRF</sequence>
<keyword evidence="2" id="KW-0677">Repeat</keyword>
<dbReference type="OrthoDB" id="536948at2759"/>
<evidence type="ECO:0000256" key="1">
    <source>
        <dbReference type="ARBA" id="ARBA00022729"/>
    </source>
</evidence>
<proteinExistence type="predicted"/>
<evidence type="ECO:0000313" key="4">
    <source>
        <dbReference type="EMBL" id="VDK65482.1"/>
    </source>
</evidence>
<dbReference type="SUPFAM" id="SSF56436">
    <property type="entry name" value="C-type lectin-like"/>
    <property type="match status" value="1"/>
</dbReference>
<organism evidence="4 5">
    <name type="scientific">Anisakis simplex</name>
    <name type="common">Herring worm</name>
    <dbReference type="NCBI Taxonomy" id="6269"/>
    <lineage>
        <taxon>Eukaryota</taxon>
        <taxon>Metazoa</taxon>
        <taxon>Ecdysozoa</taxon>
        <taxon>Nematoda</taxon>
        <taxon>Chromadorea</taxon>
        <taxon>Rhabditida</taxon>
        <taxon>Spirurina</taxon>
        <taxon>Ascaridomorpha</taxon>
        <taxon>Ascaridoidea</taxon>
        <taxon>Anisakidae</taxon>
        <taxon>Anisakis</taxon>
        <taxon>Anisakis simplex complex</taxon>
    </lineage>
</organism>
<dbReference type="PANTHER" id="PTHR47653:SF1">
    <property type="entry name" value="DELETED IN MALIGNANT BRAIN TUMORS 1 PROTEIN"/>
    <property type="match status" value="1"/>
</dbReference>
<dbReference type="InterPro" id="IPR016187">
    <property type="entry name" value="CTDL_fold"/>
</dbReference>
<keyword evidence="5" id="KW-1185">Reference proteome</keyword>
<evidence type="ECO:0000256" key="2">
    <source>
        <dbReference type="ARBA" id="ARBA00022737"/>
    </source>
</evidence>